<feature type="region of interest" description="Disordered" evidence="1">
    <location>
        <begin position="1"/>
        <end position="87"/>
    </location>
</feature>
<dbReference type="PANTHER" id="PTHR46599">
    <property type="entry name" value="PIGGYBAC TRANSPOSABLE ELEMENT-DERIVED PROTEIN 4"/>
    <property type="match status" value="1"/>
</dbReference>
<feature type="domain" description="PiggyBac transposable element-derived protein" evidence="2">
    <location>
        <begin position="105"/>
        <end position="469"/>
    </location>
</feature>
<feature type="compositionally biased region" description="Acidic residues" evidence="1">
    <location>
        <begin position="13"/>
        <end position="36"/>
    </location>
</feature>
<evidence type="ECO:0000256" key="1">
    <source>
        <dbReference type="SAM" id="MobiDB-lite"/>
    </source>
</evidence>
<evidence type="ECO:0000313" key="4">
    <source>
        <dbReference type="Proteomes" id="UP001283361"/>
    </source>
</evidence>
<dbReference type="PANTHER" id="PTHR46599:SF3">
    <property type="entry name" value="PIGGYBAC TRANSPOSABLE ELEMENT-DERIVED PROTEIN 4"/>
    <property type="match status" value="1"/>
</dbReference>
<dbReference type="InterPro" id="IPR029526">
    <property type="entry name" value="PGBD"/>
</dbReference>
<evidence type="ECO:0000313" key="3">
    <source>
        <dbReference type="EMBL" id="KAK3737913.1"/>
    </source>
</evidence>
<proteinExistence type="predicted"/>
<organism evidence="3 4">
    <name type="scientific">Elysia crispata</name>
    <name type="common">lettuce slug</name>
    <dbReference type="NCBI Taxonomy" id="231223"/>
    <lineage>
        <taxon>Eukaryota</taxon>
        <taxon>Metazoa</taxon>
        <taxon>Spiralia</taxon>
        <taxon>Lophotrochozoa</taxon>
        <taxon>Mollusca</taxon>
        <taxon>Gastropoda</taxon>
        <taxon>Heterobranchia</taxon>
        <taxon>Euthyneura</taxon>
        <taxon>Panpulmonata</taxon>
        <taxon>Sacoglossa</taxon>
        <taxon>Placobranchoidea</taxon>
        <taxon>Plakobranchidae</taxon>
        <taxon>Elysia</taxon>
    </lineage>
</organism>
<accession>A0AAE0YB74</accession>
<evidence type="ECO:0000259" key="2">
    <source>
        <dbReference type="Pfam" id="PF13843"/>
    </source>
</evidence>
<feature type="compositionally biased region" description="Low complexity" evidence="1">
    <location>
        <begin position="37"/>
        <end position="51"/>
    </location>
</feature>
<name>A0AAE0YB74_9GAST</name>
<dbReference type="Proteomes" id="UP001283361">
    <property type="component" value="Unassembled WGS sequence"/>
</dbReference>
<comment type="caution">
    <text evidence="3">The sequence shown here is derived from an EMBL/GenBank/DDBJ whole genome shotgun (WGS) entry which is preliminary data.</text>
</comment>
<reference evidence="3" key="1">
    <citation type="journal article" date="2023" name="G3 (Bethesda)">
        <title>A reference genome for the long-term kleptoplast-retaining sea slug Elysia crispata morphotype clarki.</title>
        <authorList>
            <person name="Eastman K.E."/>
            <person name="Pendleton A.L."/>
            <person name="Shaikh M.A."/>
            <person name="Suttiyut T."/>
            <person name="Ogas R."/>
            <person name="Tomko P."/>
            <person name="Gavelis G."/>
            <person name="Widhalm J.R."/>
            <person name="Wisecaver J.H."/>
        </authorList>
    </citation>
    <scope>NUCLEOTIDE SEQUENCE</scope>
    <source>
        <strain evidence="3">ECLA1</strain>
    </source>
</reference>
<gene>
    <name evidence="3" type="ORF">RRG08_028538</name>
</gene>
<dbReference type="EMBL" id="JAWDGP010006611">
    <property type="protein sequence ID" value="KAK3737913.1"/>
    <property type="molecule type" value="Genomic_DNA"/>
</dbReference>
<keyword evidence="4" id="KW-1185">Reference proteome</keyword>
<dbReference type="AlphaFoldDB" id="A0AAE0YB74"/>
<dbReference type="Pfam" id="PF13843">
    <property type="entry name" value="DDE_Tnp_1_7"/>
    <property type="match status" value="1"/>
</dbReference>
<protein>
    <recommendedName>
        <fullName evidence="2">PiggyBac transposable element-derived protein domain-containing protein</fullName>
    </recommendedName>
</protein>
<sequence length="577" mass="67461">MDSDSDFEPHIDESDDESWELESETSDSDEITDTESDITNTSSSSAYSTNDTADKTSPKRARSPLDGDDGPPRSLPPFRPGRVQGFQLPDEIRTRTEKSRYLSVVEFFQMFFTLDVVGRLCEYTNESAHTTGISKPEMYKGWFDVEPEEFYRFLALLMYMGILPAPSVERFYSAKSLYNGLWARAFMEKKRFQQLLSFLKVSNREREDPKNKLAKVTFLLEFIQRRCQNLFQPGRNLAIDERMVRNKGRYSFRQYIRDKPTKWGMKLWVIADPETGYTYNFDVYLGKDTGMQGDGGLAYNVVMKLVKRLAGKGYRIFFDNFYTTVKLLKDLFMIGIGACGTILSNRRGFPTELKNVKEFEKGSKRGDYRWSRDEEVLTVQWRDNKTISVMSTFHEANSTVKVTRRTKVDNKFERIEVKQPIAIKDYNKYMGGVDRSDQLINKYHGLRKTNKFWKTLFLHMIDISRVNSYILFNDWRSKNKDVLELRRPNRYTQLDFTEELIRDLAKIALYAQVPVASMHIYHVCHSIIPVVSAKRRNCKLCYDKYQQEKKTNVKCDGCGVHLCFVKKRNCLLAYHTR</sequence>